<dbReference type="SUPFAM" id="SSF57667">
    <property type="entry name" value="beta-beta-alpha zinc fingers"/>
    <property type="match status" value="1"/>
</dbReference>
<gene>
    <name evidence="7" type="ORF">GEV33_015218</name>
    <name evidence="6" type="ORF">GEV33_015219</name>
</gene>
<feature type="region of interest" description="Disordered" evidence="4">
    <location>
        <begin position="370"/>
        <end position="391"/>
    </location>
</feature>
<dbReference type="GO" id="GO:0016616">
    <property type="term" value="F:oxidoreductase activity, acting on the CH-OH group of donors, NAD or NADP as acceptor"/>
    <property type="evidence" value="ECO:0007669"/>
    <property type="project" value="UniProtKB-ARBA"/>
</dbReference>
<dbReference type="PRINTS" id="PR00080">
    <property type="entry name" value="SDRFAMILY"/>
</dbReference>
<evidence type="ECO:0000313" key="6">
    <source>
        <dbReference type="EMBL" id="KAH0807572.1"/>
    </source>
</evidence>
<dbReference type="PANTHER" id="PTHR43115:SF4">
    <property type="entry name" value="DEHYDROGENASE_REDUCTASE SDR FAMILY MEMBER 11"/>
    <property type="match status" value="1"/>
</dbReference>
<keyword evidence="3" id="KW-0863">Zinc-finger</keyword>
<feature type="region of interest" description="Disordered" evidence="4">
    <location>
        <begin position="475"/>
        <end position="498"/>
    </location>
</feature>
<dbReference type="EMBL" id="JABDTM020030093">
    <property type="protein sequence ID" value="KAH0807572.1"/>
    <property type="molecule type" value="Genomic_DNA"/>
</dbReference>
<dbReference type="PROSITE" id="PS50157">
    <property type="entry name" value="ZINC_FINGER_C2H2_2"/>
    <property type="match status" value="3"/>
</dbReference>
<evidence type="ECO:0000256" key="4">
    <source>
        <dbReference type="SAM" id="MobiDB-lite"/>
    </source>
</evidence>
<dbReference type="InterPro" id="IPR036236">
    <property type="entry name" value="Znf_C2H2_sf"/>
</dbReference>
<dbReference type="PRINTS" id="PR00081">
    <property type="entry name" value="GDHRDH"/>
</dbReference>
<keyword evidence="2" id="KW-0560">Oxidoreductase</keyword>
<comment type="caution">
    <text evidence="7">The sequence shown here is derived from an EMBL/GenBank/DDBJ whole genome shotgun (WGS) entry which is preliminary data.</text>
</comment>
<dbReference type="GO" id="GO:0008270">
    <property type="term" value="F:zinc ion binding"/>
    <property type="evidence" value="ECO:0007669"/>
    <property type="project" value="UniProtKB-KW"/>
</dbReference>
<organism evidence="7 8">
    <name type="scientific">Tenebrio molitor</name>
    <name type="common">Yellow mealworm beetle</name>
    <dbReference type="NCBI Taxonomy" id="7067"/>
    <lineage>
        <taxon>Eukaryota</taxon>
        <taxon>Metazoa</taxon>
        <taxon>Ecdysozoa</taxon>
        <taxon>Arthropoda</taxon>
        <taxon>Hexapoda</taxon>
        <taxon>Insecta</taxon>
        <taxon>Pterygota</taxon>
        <taxon>Neoptera</taxon>
        <taxon>Endopterygota</taxon>
        <taxon>Coleoptera</taxon>
        <taxon>Polyphaga</taxon>
        <taxon>Cucujiformia</taxon>
        <taxon>Tenebrionidae</taxon>
        <taxon>Tenebrio</taxon>
    </lineage>
</organism>
<dbReference type="PROSITE" id="PS00061">
    <property type="entry name" value="ADH_SHORT"/>
    <property type="match status" value="1"/>
</dbReference>
<dbReference type="InterPro" id="IPR002347">
    <property type="entry name" value="SDR_fam"/>
</dbReference>
<evidence type="ECO:0000256" key="3">
    <source>
        <dbReference type="PROSITE-ProRule" id="PRU00042"/>
    </source>
</evidence>
<sequence length="851" mass="97806">MQNYQLPVESPRCERNDLGKYYCKGCNFETELVVILKQHVREHHRKDTDCVQDQPKNDTVVKSYICQKCTFETYSVLMWIKHLDHSCFNTKEECENVSEEEWYRRERYSFKTKQATVLEKHHFQLYSCDDCEFKTNWNASLKQHKKIHLSADAVQWYSCDKCKYKTKYKGNIKQHKAIHLSADAIQWYKCDKCKYKTKYKSDIKQHKAIHHSADAVQWYSCEKCIYKTKYKGAIKRHKAIHLSADAIQWYNCDKCEFKTKQISYLMRHKKRLNGLSDPDFRYRPRQFGERRGKYIKVEQTPFLRFSTSSGERGCIQSATGAGEPVEEDRSGWETVLEEFQPYVAADKDFLHEGHRPYASADHFATLLGRRHPQGSHQRTRPHTGLSLAEEPESRSNSYLASSFRVFLFAVRHLGSFLLRSFTLSDLKRPRQKRRARWLSEVFFIFITYHYHFFTPGLTLTNLRLFRGRVEGRKDPENFPRIRRRDRPAAEEGLGGPSSSSLFQGLFLDFKPQARPAMMYGVAIWGNVANTQLQKLQVVQNKFLPAAFNAPWFVRNAQLHWEANLPTTREYRQDVAGKFFENATQTRSSHARADSSSRGPVNTKMERWEGKVAVVTGVSSGIGAAIAKALVEKGLKVIGLARRIDRVEELACSLADQPGELFPISCDVTKEDNILEAFKWVVENVGPVHILINNAGLTKLTNLTDGSTEMWREVFDVNVLALCICTREAVKVMKEHDIDGHIVHLNSIAGHVVHNVPSFNVYPASKFAVTALTESLRLELVQQKSRIKVTSISPGVVRTEFLEGMSGDDKDVIRQLPYLRPEAVADAIVYVLSTDPAVQITELTIRPVGEPI</sequence>
<feature type="domain" description="C2H2-type" evidence="5">
    <location>
        <begin position="157"/>
        <end position="184"/>
    </location>
</feature>
<dbReference type="InterPro" id="IPR036291">
    <property type="entry name" value="NAD(P)-bd_dom_sf"/>
</dbReference>
<feature type="domain" description="C2H2-type" evidence="5">
    <location>
        <begin position="126"/>
        <end position="153"/>
    </location>
</feature>
<dbReference type="PANTHER" id="PTHR43115">
    <property type="entry name" value="DEHYDROGENASE/REDUCTASE SDR FAMILY MEMBER 11"/>
    <property type="match status" value="1"/>
</dbReference>
<dbReference type="Proteomes" id="UP000719412">
    <property type="component" value="Unassembled WGS sequence"/>
</dbReference>
<name>A0A8J6H5B3_TENMO</name>
<dbReference type="Gene3D" id="3.30.160.60">
    <property type="entry name" value="Classic Zinc Finger"/>
    <property type="match status" value="2"/>
</dbReference>
<dbReference type="InterPro" id="IPR020904">
    <property type="entry name" value="Sc_DH/Rdtase_CS"/>
</dbReference>
<dbReference type="FunFam" id="3.40.50.720:FF:000047">
    <property type="entry name" value="NADP-dependent L-serine/L-allo-threonine dehydrogenase"/>
    <property type="match status" value="1"/>
</dbReference>
<dbReference type="EMBL" id="JABDTM020030092">
    <property type="protein sequence ID" value="KAH0807573.1"/>
    <property type="molecule type" value="Genomic_DNA"/>
</dbReference>
<keyword evidence="8" id="KW-1185">Reference proteome</keyword>
<feature type="compositionally biased region" description="Basic residues" evidence="4">
    <location>
        <begin position="370"/>
        <end position="381"/>
    </location>
</feature>
<feature type="domain" description="C2H2-type" evidence="5">
    <location>
        <begin position="188"/>
        <end position="215"/>
    </location>
</feature>
<evidence type="ECO:0000256" key="1">
    <source>
        <dbReference type="ARBA" id="ARBA00006484"/>
    </source>
</evidence>
<evidence type="ECO:0000313" key="8">
    <source>
        <dbReference type="Proteomes" id="UP000719412"/>
    </source>
</evidence>
<evidence type="ECO:0000259" key="5">
    <source>
        <dbReference type="PROSITE" id="PS50157"/>
    </source>
</evidence>
<keyword evidence="3" id="KW-0862">Zinc</keyword>
<proteinExistence type="inferred from homology"/>
<accession>A0A8J6H5B3</accession>
<comment type="similarity">
    <text evidence="1">Belongs to the short-chain dehydrogenases/reductases (SDR) family.</text>
</comment>
<dbReference type="Gene3D" id="3.40.50.720">
    <property type="entry name" value="NAD(P)-binding Rossmann-like Domain"/>
    <property type="match status" value="1"/>
</dbReference>
<dbReference type="AlphaFoldDB" id="A0A8J6H5B3"/>
<evidence type="ECO:0000256" key="2">
    <source>
        <dbReference type="ARBA" id="ARBA00023002"/>
    </source>
</evidence>
<protein>
    <recommendedName>
        <fullName evidence="5">C2H2-type domain-containing protein</fullName>
    </recommendedName>
</protein>
<keyword evidence="3" id="KW-0479">Metal-binding</keyword>
<reference evidence="7" key="2">
    <citation type="submission" date="2021-08" db="EMBL/GenBank/DDBJ databases">
        <authorList>
            <person name="Eriksson T."/>
        </authorList>
    </citation>
    <scope>NUCLEOTIDE SEQUENCE</scope>
    <source>
        <strain evidence="7">Stoneville</strain>
        <tissue evidence="7">Whole head</tissue>
    </source>
</reference>
<evidence type="ECO:0000313" key="7">
    <source>
        <dbReference type="EMBL" id="KAH0807573.1"/>
    </source>
</evidence>
<dbReference type="Pfam" id="PF00106">
    <property type="entry name" value="adh_short"/>
    <property type="match status" value="1"/>
</dbReference>
<dbReference type="SMART" id="SM00355">
    <property type="entry name" value="ZnF_C2H2"/>
    <property type="match status" value="7"/>
</dbReference>
<dbReference type="SUPFAM" id="SSF51735">
    <property type="entry name" value="NAD(P)-binding Rossmann-fold domains"/>
    <property type="match status" value="1"/>
</dbReference>
<reference evidence="7" key="1">
    <citation type="journal article" date="2020" name="J Insects Food Feed">
        <title>The yellow mealworm (Tenebrio molitor) genome: a resource for the emerging insects as food and feed industry.</title>
        <authorList>
            <person name="Eriksson T."/>
            <person name="Andere A."/>
            <person name="Kelstrup H."/>
            <person name="Emery V."/>
            <person name="Picard C."/>
        </authorList>
    </citation>
    <scope>NUCLEOTIDE SEQUENCE</scope>
    <source>
        <strain evidence="7">Stoneville</strain>
        <tissue evidence="7">Whole head</tissue>
    </source>
</reference>
<dbReference type="InterPro" id="IPR013087">
    <property type="entry name" value="Znf_C2H2_type"/>
</dbReference>